<gene>
    <name evidence="2" type="ORF">Sps_00581</name>
</gene>
<dbReference type="InterPro" id="IPR022445">
    <property type="entry name" value="Sortase_proteobact_type"/>
</dbReference>
<dbReference type="CDD" id="cd05828">
    <property type="entry name" value="Sortase_D_1"/>
    <property type="match status" value="1"/>
</dbReference>
<dbReference type="AlphaFoldDB" id="A0A1S6HJU2"/>
<keyword evidence="1 2" id="KW-0378">Hydrolase</keyword>
<sequence length="197" mass="21860">MSGLRVGRIALCSSVILTGLLLLGGGSYMQAKAYFAQYLIQQAWRQTLEDKQPHKPWSWADTYPVAKLTLMTEDDLGNEDRTFYVLSGASGRNLAFGPTMVQGRGLQTEGGNRIIAGHNDTHFSVLNGIKAGRVLKFQDADKHTSLYRVSSTQIVHESDTRALMPSYYDQLTLITCYPFNALQTGSPYRLIVRALPV</sequence>
<dbReference type="EMBL" id="CP014782">
    <property type="protein sequence ID" value="AQS35779.1"/>
    <property type="molecule type" value="Genomic_DNA"/>
</dbReference>
<evidence type="ECO:0000313" key="2">
    <source>
        <dbReference type="EMBL" id="AQS35779.1"/>
    </source>
</evidence>
<dbReference type="STRING" id="225848.Sps_00581"/>
<dbReference type="NCBIfam" id="TIGR03784">
    <property type="entry name" value="marine_sortase"/>
    <property type="match status" value="1"/>
</dbReference>
<dbReference type="InterPro" id="IPR041999">
    <property type="entry name" value="Sortase_D_1"/>
</dbReference>
<protein>
    <submittedName>
        <fullName evidence="2">Sortase, marine proteobacterial type</fullName>
        <ecNumber evidence="2">3.4.22.70</ecNumber>
    </submittedName>
</protein>
<name>A0A1S6HJU2_9GAMM</name>
<dbReference type="OrthoDB" id="9790661at2"/>
<organism evidence="2 3">
    <name type="scientific">Shewanella psychrophila</name>
    <dbReference type="NCBI Taxonomy" id="225848"/>
    <lineage>
        <taxon>Bacteria</taxon>
        <taxon>Pseudomonadati</taxon>
        <taxon>Pseudomonadota</taxon>
        <taxon>Gammaproteobacteria</taxon>
        <taxon>Alteromonadales</taxon>
        <taxon>Shewanellaceae</taxon>
        <taxon>Shewanella</taxon>
    </lineage>
</organism>
<dbReference type="GO" id="GO:0016787">
    <property type="term" value="F:hydrolase activity"/>
    <property type="evidence" value="ECO:0007669"/>
    <property type="project" value="UniProtKB-KW"/>
</dbReference>
<dbReference type="NCBIfam" id="TIGR01076">
    <property type="entry name" value="sortase_fam"/>
    <property type="match status" value="1"/>
</dbReference>
<dbReference type="InterPro" id="IPR023365">
    <property type="entry name" value="Sortase_dom-sf"/>
</dbReference>
<dbReference type="Proteomes" id="UP000189545">
    <property type="component" value="Chromosome"/>
</dbReference>
<evidence type="ECO:0000256" key="1">
    <source>
        <dbReference type="ARBA" id="ARBA00022801"/>
    </source>
</evidence>
<accession>A0A1S6HJU2</accession>
<keyword evidence="3" id="KW-1185">Reference proteome</keyword>
<dbReference type="EC" id="3.4.22.70" evidence="2"/>
<dbReference type="KEGG" id="spsw:Sps_00581"/>
<dbReference type="InterPro" id="IPR005754">
    <property type="entry name" value="Sortase"/>
</dbReference>
<reference evidence="2 3" key="1">
    <citation type="submission" date="2016-03" db="EMBL/GenBank/DDBJ databases">
        <title>Complete genome sequence of Shewanella psychrophila WP2, a deep sea bacterium isolated from west Pacific sediment.</title>
        <authorList>
            <person name="Xu G."/>
            <person name="Jian H."/>
        </authorList>
    </citation>
    <scope>NUCLEOTIDE SEQUENCE [LARGE SCALE GENOMIC DNA]</scope>
    <source>
        <strain evidence="2 3">WP2</strain>
    </source>
</reference>
<dbReference type="RefSeq" id="WP_077751087.1">
    <property type="nucleotide sequence ID" value="NZ_CP014782.1"/>
</dbReference>
<proteinExistence type="predicted"/>
<dbReference type="Gene3D" id="2.40.260.10">
    <property type="entry name" value="Sortase"/>
    <property type="match status" value="1"/>
</dbReference>
<dbReference type="SUPFAM" id="SSF63817">
    <property type="entry name" value="Sortase"/>
    <property type="match status" value="1"/>
</dbReference>
<dbReference type="Pfam" id="PF04203">
    <property type="entry name" value="Sortase"/>
    <property type="match status" value="1"/>
</dbReference>
<evidence type="ECO:0000313" key="3">
    <source>
        <dbReference type="Proteomes" id="UP000189545"/>
    </source>
</evidence>